<dbReference type="EMBL" id="CP028130">
    <property type="protein sequence ID" value="AZZ54964.1"/>
    <property type="molecule type" value="Genomic_DNA"/>
</dbReference>
<protein>
    <submittedName>
        <fullName evidence="2">Uncharacterized protein</fullName>
    </submittedName>
</protein>
<sequence>MSGSIAGVSPVRCGPAAAVSRVGIASASRASARAARRLCLFARAAERRATSLLALLAFVFGVLPHGSAHGPGTVDGQEHELTRVPQGSAGRDRESCLLTPDPAEREQLRLADVRRGGGAGAHLVVAKADDDVELRRGDVLAPDEFLVPTSGAPPNSGRGYGRPLDGTSGTSRPEGHDDRFVGVGRRASRWVFIATISVSSRSRSSTSM</sequence>
<feature type="region of interest" description="Disordered" evidence="1">
    <location>
        <begin position="145"/>
        <end position="180"/>
    </location>
</feature>
<dbReference type="Proteomes" id="UP000283946">
    <property type="component" value="Chromosome"/>
</dbReference>
<dbReference type="AlphaFoldDB" id="A0AAD2JG45"/>
<organism evidence="2 3">
    <name type="scientific">Rathayibacter iranicus</name>
    <dbReference type="NCBI Taxonomy" id="59737"/>
    <lineage>
        <taxon>Bacteria</taxon>
        <taxon>Bacillati</taxon>
        <taxon>Actinomycetota</taxon>
        <taxon>Actinomycetes</taxon>
        <taxon>Micrococcales</taxon>
        <taxon>Microbacteriaceae</taxon>
        <taxon>Rathayibacter</taxon>
    </lineage>
</organism>
<evidence type="ECO:0000256" key="1">
    <source>
        <dbReference type="SAM" id="MobiDB-lite"/>
    </source>
</evidence>
<name>A0AAD2JG45_9MICO</name>
<accession>A0AAD2JG45</accession>
<gene>
    <name evidence="2" type="ORF">C7V51_02995</name>
</gene>
<proteinExistence type="predicted"/>
<dbReference type="KEGG" id="ria:C7V51_02995"/>
<reference evidence="2 3" key="1">
    <citation type="submission" date="2018-03" db="EMBL/GenBank/DDBJ databases">
        <title>Bacteriophage NCPPB3778 and a type I-E CRISPR drive the evolution of the US Biological Select Agent, Rathayibacter toxicus.</title>
        <authorList>
            <person name="Davis E.W.II."/>
            <person name="Tabima J.F."/>
            <person name="Weisberg A.J."/>
            <person name="Dantas Lopes L."/>
            <person name="Wiseman M.S."/>
            <person name="Wiseman M.S."/>
            <person name="Pupko T."/>
            <person name="Belcher M.S."/>
            <person name="Sechler A.J."/>
            <person name="Tancos M.A."/>
            <person name="Schroeder B.K."/>
            <person name="Murray T.D."/>
            <person name="Luster D.G."/>
            <person name="Schneider W.L."/>
            <person name="Rogers E."/>
            <person name="Andreote F.D."/>
            <person name="Grunwald N.J."/>
            <person name="Putnam M.L."/>
            <person name="Chang J.H."/>
        </authorList>
    </citation>
    <scope>NUCLEOTIDE SEQUENCE [LARGE SCALE GENOMIC DNA]</scope>
    <source>
        <strain evidence="2 3">NCCPB 2253</strain>
    </source>
</reference>
<evidence type="ECO:0000313" key="3">
    <source>
        <dbReference type="Proteomes" id="UP000283946"/>
    </source>
</evidence>
<evidence type="ECO:0000313" key="2">
    <source>
        <dbReference type="EMBL" id="AZZ54964.1"/>
    </source>
</evidence>
<dbReference type="RefSeq" id="WP_104354151.1">
    <property type="nucleotide sequence ID" value="NZ_CP028130.1"/>
</dbReference>